<name>A0A024FV35_9STRA</name>
<proteinExistence type="predicted"/>
<evidence type="ECO:0000313" key="3">
    <source>
        <dbReference type="EMBL" id="CCI10494.1"/>
    </source>
</evidence>
<reference evidence="3 4" key="1">
    <citation type="submission" date="2012-05" db="EMBL/GenBank/DDBJ databases">
        <title>Recombination and specialization in a pathogen metapopulation.</title>
        <authorList>
            <person name="Gardiner A."/>
            <person name="Kemen E."/>
            <person name="Schultz-Larsen T."/>
            <person name="MacLean D."/>
            <person name="Van Oosterhout C."/>
            <person name="Jones J.D.G."/>
        </authorList>
    </citation>
    <scope>NUCLEOTIDE SEQUENCE [LARGE SCALE GENOMIC DNA]</scope>
    <source>
        <strain evidence="3 4">Ac Nc2</strain>
    </source>
</reference>
<dbReference type="InterPro" id="IPR036869">
    <property type="entry name" value="J_dom_sf"/>
</dbReference>
<dbReference type="InterPro" id="IPR018253">
    <property type="entry name" value="DnaJ_domain_CS"/>
</dbReference>
<comment type="caution">
    <text evidence="3">The sequence shown here is derived from an EMBL/GenBank/DDBJ whole genome shotgun (WGS) entry which is preliminary data.</text>
</comment>
<dbReference type="PRINTS" id="PR00625">
    <property type="entry name" value="JDOMAIN"/>
</dbReference>
<dbReference type="PANTHER" id="PTHR44272:SF3">
    <property type="entry name" value="J DOMAIN-CONTAINING PROTEIN"/>
    <property type="match status" value="1"/>
</dbReference>
<gene>
    <name evidence="3" type="ORF">BN9_102370</name>
</gene>
<dbReference type="InterPro" id="IPR052812">
    <property type="entry name" value="Plant_DnaJ_domain"/>
</dbReference>
<dbReference type="AlphaFoldDB" id="A0A024FV35"/>
<dbReference type="Gene3D" id="1.10.287.110">
    <property type="entry name" value="DnaJ domain"/>
    <property type="match status" value="1"/>
</dbReference>
<dbReference type="PROSITE" id="PS00636">
    <property type="entry name" value="DNAJ_1"/>
    <property type="match status" value="1"/>
</dbReference>
<dbReference type="Proteomes" id="UP000053237">
    <property type="component" value="Unassembled WGS sequence"/>
</dbReference>
<accession>A0A024FV35</accession>
<organism evidence="3 4">
    <name type="scientific">Albugo candida</name>
    <dbReference type="NCBI Taxonomy" id="65357"/>
    <lineage>
        <taxon>Eukaryota</taxon>
        <taxon>Sar</taxon>
        <taxon>Stramenopiles</taxon>
        <taxon>Oomycota</taxon>
        <taxon>Peronosporomycetes</taxon>
        <taxon>Albuginales</taxon>
        <taxon>Albuginaceae</taxon>
        <taxon>Albugo</taxon>
    </lineage>
</organism>
<dbReference type="SMART" id="SM00271">
    <property type="entry name" value="DnaJ"/>
    <property type="match status" value="1"/>
</dbReference>
<keyword evidence="1" id="KW-0175">Coiled coil</keyword>
<dbReference type="InParanoid" id="A0A024FV35"/>
<dbReference type="EMBL" id="CAIX01000265">
    <property type="protein sequence ID" value="CCI10494.1"/>
    <property type="molecule type" value="Genomic_DNA"/>
</dbReference>
<dbReference type="Pfam" id="PF00226">
    <property type="entry name" value="DnaJ"/>
    <property type="match status" value="1"/>
</dbReference>
<dbReference type="STRING" id="65357.A0A024FV35"/>
<feature type="coiled-coil region" evidence="1">
    <location>
        <begin position="292"/>
        <end position="330"/>
    </location>
</feature>
<protein>
    <recommendedName>
        <fullName evidence="2">J domain-containing protein</fullName>
    </recommendedName>
</protein>
<keyword evidence="4" id="KW-1185">Reference proteome</keyword>
<dbReference type="SUPFAM" id="SSF46565">
    <property type="entry name" value="Chaperone J-domain"/>
    <property type="match status" value="1"/>
</dbReference>
<evidence type="ECO:0000259" key="2">
    <source>
        <dbReference type="PROSITE" id="PS50076"/>
    </source>
</evidence>
<dbReference type="InterPro" id="IPR001623">
    <property type="entry name" value="DnaJ_domain"/>
</dbReference>
<dbReference type="OrthoDB" id="10250354at2759"/>
<feature type="domain" description="J" evidence="2">
    <location>
        <begin position="12"/>
        <end position="77"/>
    </location>
</feature>
<dbReference type="PROSITE" id="PS50076">
    <property type="entry name" value="DNAJ_2"/>
    <property type="match status" value="1"/>
</dbReference>
<dbReference type="PANTHER" id="PTHR44272">
    <property type="entry name" value="DNAJ DOMAIN (PROKARYOTIC HEAT SHOCK PROTEIN)"/>
    <property type="match status" value="1"/>
</dbReference>
<sequence>MSENAESEHHFNFYEELGVQRSASELEIKSAYRKLALKYHPDRNAGSEEAANKFKQVSTAYAVLSDPNKRRQYDLSGETGKGIEVESVDVEAMGGFGRMVGALFTKIGLPIPTQISQSVLSSARDICDERSNTSNKVHVTDLPFGVEKHSKVDKQDAHFYRIHLAAANESLVLKCRSMSKSKFKLVLFDQSGGVRLVQESVKKTRYTAADMYLTNSVELMDLNEMWPPHLNGHEQELPEVFTKLTFFEVRRTISLEKGPHLICVYGDNWLSAVKYSVTCVKMEMSSQALRDIQETENTLVREKESLDSLQKEYLAAKKQYEDVVARVEEKQKYTDEVLAKREQAYEEFLAECHGRDNKVVPCEETPQRRFSSGGDSGGIRKVINGFSNKLFQGKEG</sequence>
<evidence type="ECO:0000256" key="1">
    <source>
        <dbReference type="SAM" id="Coils"/>
    </source>
</evidence>
<dbReference type="CDD" id="cd06257">
    <property type="entry name" value="DnaJ"/>
    <property type="match status" value="1"/>
</dbReference>
<evidence type="ECO:0000313" key="4">
    <source>
        <dbReference type="Proteomes" id="UP000053237"/>
    </source>
</evidence>